<reference evidence="1" key="2">
    <citation type="journal article" date="2015" name="Data Brief">
        <title>Shoot transcriptome of the giant reed, Arundo donax.</title>
        <authorList>
            <person name="Barrero R.A."/>
            <person name="Guerrero F.D."/>
            <person name="Moolhuijzen P."/>
            <person name="Goolsby J.A."/>
            <person name="Tidwell J."/>
            <person name="Bellgard S.E."/>
            <person name="Bellgard M.I."/>
        </authorList>
    </citation>
    <scope>NUCLEOTIDE SEQUENCE</scope>
    <source>
        <tissue evidence="1">Shoot tissue taken approximately 20 cm above the soil surface</tissue>
    </source>
</reference>
<proteinExistence type="predicted"/>
<reference evidence="1" key="1">
    <citation type="submission" date="2014-09" db="EMBL/GenBank/DDBJ databases">
        <authorList>
            <person name="Magalhaes I.L.F."/>
            <person name="Oliveira U."/>
            <person name="Santos F.R."/>
            <person name="Vidigal T.H.D.A."/>
            <person name="Brescovit A.D."/>
            <person name="Santos A.J."/>
        </authorList>
    </citation>
    <scope>NUCLEOTIDE SEQUENCE</scope>
    <source>
        <tissue evidence="1">Shoot tissue taken approximately 20 cm above the soil surface</tissue>
    </source>
</reference>
<dbReference type="EMBL" id="GBRH01232115">
    <property type="protein sequence ID" value="JAD65780.1"/>
    <property type="molecule type" value="Transcribed_RNA"/>
</dbReference>
<accession>A0A0A9BX87</accession>
<sequence length="58" mass="6947">MEFTSVHFQKLWKMHTENNLQALTWPQVLYHATSTPHQYNIIQLGWTFIVAIKRTLFS</sequence>
<dbReference type="AlphaFoldDB" id="A0A0A9BX87"/>
<protein>
    <submittedName>
        <fullName evidence="1">Uncharacterized protein</fullName>
    </submittedName>
</protein>
<name>A0A0A9BX87_ARUDO</name>
<organism evidence="1">
    <name type="scientific">Arundo donax</name>
    <name type="common">Giant reed</name>
    <name type="synonym">Donax arundinaceus</name>
    <dbReference type="NCBI Taxonomy" id="35708"/>
    <lineage>
        <taxon>Eukaryota</taxon>
        <taxon>Viridiplantae</taxon>
        <taxon>Streptophyta</taxon>
        <taxon>Embryophyta</taxon>
        <taxon>Tracheophyta</taxon>
        <taxon>Spermatophyta</taxon>
        <taxon>Magnoliopsida</taxon>
        <taxon>Liliopsida</taxon>
        <taxon>Poales</taxon>
        <taxon>Poaceae</taxon>
        <taxon>PACMAD clade</taxon>
        <taxon>Arundinoideae</taxon>
        <taxon>Arundineae</taxon>
        <taxon>Arundo</taxon>
    </lineage>
</organism>
<evidence type="ECO:0000313" key="1">
    <source>
        <dbReference type="EMBL" id="JAD65780.1"/>
    </source>
</evidence>